<dbReference type="Proteomes" id="UP000644756">
    <property type="component" value="Unassembled WGS sequence"/>
</dbReference>
<organism evidence="1 2">
    <name type="scientific">Paenibacillus abyssi</name>
    <dbReference type="NCBI Taxonomy" id="1340531"/>
    <lineage>
        <taxon>Bacteria</taxon>
        <taxon>Bacillati</taxon>
        <taxon>Bacillota</taxon>
        <taxon>Bacilli</taxon>
        <taxon>Bacillales</taxon>
        <taxon>Paenibacillaceae</taxon>
        <taxon>Paenibacillus</taxon>
    </lineage>
</organism>
<evidence type="ECO:0000313" key="1">
    <source>
        <dbReference type="EMBL" id="GGG26436.1"/>
    </source>
</evidence>
<dbReference type="InterPro" id="IPR011047">
    <property type="entry name" value="Quinoprotein_ADH-like_sf"/>
</dbReference>
<dbReference type="Gene3D" id="2.130.10.10">
    <property type="entry name" value="YVTN repeat-like/Quinoprotein amine dehydrogenase"/>
    <property type="match status" value="2"/>
</dbReference>
<dbReference type="PANTHER" id="PTHR40274">
    <property type="entry name" value="VIRGINIAMYCIN B LYASE"/>
    <property type="match status" value="1"/>
</dbReference>
<proteinExistence type="predicted"/>
<reference evidence="1" key="2">
    <citation type="submission" date="2020-09" db="EMBL/GenBank/DDBJ databases">
        <authorList>
            <person name="Sun Q."/>
            <person name="Zhou Y."/>
        </authorList>
    </citation>
    <scope>NUCLEOTIDE SEQUENCE</scope>
    <source>
        <strain evidence="1">CGMCC 1.12987</strain>
    </source>
</reference>
<dbReference type="InterPro" id="IPR015943">
    <property type="entry name" value="WD40/YVTN_repeat-like_dom_sf"/>
</dbReference>
<dbReference type="SUPFAM" id="SSF50998">
    <property type="entry name" value="Quinoprotein alcohol dehydrogenase-like"/>
    <property type="match status" value="1"/>
</dbReference>
<protein>
    <submittedName>
        <fullName evidence="1">Uncharacterized protein</fullName>
    </submittedName>
</protein>
<dbReference type="RefSeq" id="WP_188533684.1">
    <property type="nucleotide sequence ID" value="NZ_BMGR01000026.1"/>
</dbReference>
<accession>A0A917G7B6</accession>
<dbReference type="EMBL" id="BMGR01000026">
    <property type="protein sequence ID" value="GGG26436.1"/>
    <property type="molecule type" value="Genomic_DNA"/>
</dbReference>
<gene>
    <name evidence="1" type="ORF">GCM10010916_48550</name>
</gene>
<comment type="caution">
    <text evidence="1">The sequence shown here is derived from an EMBL/GenBank/DDBJ whole genome shotgun (WGS) entry which is preliminary data.</text>
</comment>
<name>A0A917G7B6_9BACL</name>
<dbReference type="InterPro" id="IPR051344">
    <property type="entry name" value="Vgb"/>
</dbReference>
<dbReference type="AlphaFoldDB" id="A0A917G7B6"/>
<reference evidence="1" key="1">
    <citation type="journal article" date="2014" name="Int. J. Syst. Evol. Microbiol.">
        <title>Complete genome sequence of Corynebacterium casei LMG S-19264T (=DSM 44701T), isolated from a smear-ripened cheese.</title>
        <authorList>
            <consortium name="US DOE Joint Genome Institute (JGI-PGF)"/>
            <person name="Walter F."/>
            <person name="Albersmeier A."/>
            <person name="Kalinowski J."/>
            <person name="Ruckert C."/>
        </authorList>
    </citation>
    <scope>NUCLEOTIDE SEQUENCE</scope>
    <source>
        <strain evidence="1">CGMCC 1.12987</strain>
    </source>
</reference>
<keyword evidence="2" id="KW-1185">Reference proteome</keyword>
<sequence>MGLTLLGQPLTAVQTATAAYGREAGGDRIYTVAQGKPSVLYVIDAASGQCLKSFELHGSNHSWGMCITKDGSVFIGGDGYLYRYDPEQSTVENCGLAIEGENYFWRIAADEDGNVYGGTFPGGKVFQYDSAAKRFRDYGSMIPGESYARSLDIGPDNKIYVGMGTQAAAIIELDRITGAKRKLPMPEGQEQSKLVYDLDVFEGMLFARFTDTLDLMVYDLAKEQWVCRIDQAMGLDVSPLGDDRKVYFLRNKYLHSFDLDTYELVQTSFASEFIARDFGWIELNEPEYPGKSLVSMCYNGDYWIYNPKTQSAKHIKADLAGVPVGIQSMAVGADGNLYIGGYFAGGFSSYNPEMGQLAECKRFGQTEGMLYFKDKLYLGVYPGAYIYQYDPKQPWISDLNPRIVFSLKQGGQDRPFAFTATEDKLVIGTVPTYGKLGGAMTLYDPESDSYEMISNVIPGQSVVALCYHNGFVYGGTSVYGGLGITPTEKDGKLFVWDASAKQKIWEGVPVQGERAVSALTVDGSGKVWGMTTGHLFRFDPVSRRFEMVVEIFPPLNWEERTHFWRGGFLHYDPSGVIYGNCIDKLFQFDIATHRLEVLETDVALFARGLNGEFYVTKESELYKYVD</sequence>
<dbReference type="PANTHER" id="PTHR40274:SF3">
    <property type="entry name" value="VIRGINIAMYCIN B LYASE"/>
    <property type="match status" value="1"/>
</dbReference>
<evidence type="ECO:0000313" key="2">
    <source>
        <dbReference type="Proteomes" id="UP000644756"/>
    </source>
</evidence>